<evidence type="ECO:0000256" key="1">
    <source>
        <dbReference type="PROSITE-ProRule" id="PRU00325"/>
    </source>
</evidence>
<dbReference type="Proteomes" id="UP000282876">
    <property type="component" value="Unassembled WGS sequence"/>
</dbReference>
<keyword evidence="1" id="KW-0479">Metal-binding</keyword>
<dbReference type="PANTHER" id="PTHR31669:SF251">
    <property type="entry name" value="PROTEIN FAR1-RELATED SEQUENCE"/>
    <property type="match status" value="1"/>
</dbReference>
<proteinExistence type="predicted"/>
<dbReference type="AlphaFoldDB" id="A0A437AHA6"/>
<accession>A0A437AHA6</accession>
<feature type="domain" description="SWIM-type" evidence="2">
    <location>
        <begin position="491"/>
        <end position="523"/>
    </location>
</feature>
<evidence type="ECO:0000313" key="3">
    <source>
        <dbReference type="EMBL" id="RVD90521.1"/>
    </source>
</evidence>
<dbReference type="Pfam" id="PF10551">
    <property type="entry name" value="MULE"/>
    <property type="match status" value="1"/>
</dbReference>
<dbReference type="OrthoDB" id="119028at2759"/>
<dbReference type="InterPro" id="IPR031052">
    <property type="entry name" value="FHY3/FAR1"/>
</dbReference>
<dbReference type="GO" id="GO:0006355">
    <property type="term" value="P:regulation of DNA-templated transcription"/>
    <property type="evidence" value="ECO:0007669"/>
    <property type="project" value="InterPro"/>
</dbReference>
<name>A0A437AHA6_9MICR</name>
<evidence type="ECO:0000313" key="4">
    <source>
        <dbReference type="Proteomes" id="UP000282876"/>
    </source>
</evidence>
<comment type="caution">
    <text evidence="3">The sequence shown here is derived from an EMBL/GenBank/DDBJ whole genome shotgun (WGS) entry which is preliminary data.</text>
</comment>
<dbReference type="PROSITE" id="PS50966">
    <property type="entry name" value="ZF_SWIM"/>
    <property type="match status" value="1"/>
</dbReference>
<keyword evidence="4" id="KW-1185">Reference proteome</keyword>
<dbReference type="PANTHER" id="PTHR31669">
    <property type="entry name" value="PROTEIN FAR1-RELATED SEQUENCE 10-RELATED"/>
    <property type="match status" value="1"/>
</dbReference>
<keyword evidence="1" id="KW-0863">Zinc-finger</keyword>
<dbReference type="VEuPathDB" id="MicrosporidiaDB:TUBRATIS_31210"/>
<dbReference type="GO" id="GO:0008270">
    <property type="term" value="F:zinc ion binding"/>
    <property type="evidence" value="ECO:0007669"/>
    <property type="project" value="UniProtKB-KW"/>
</dbReference>
<organism evidence="3 4">
    <name type="scientific">Tubulinosema ratisbonensis</name>
    <dbReference type="NCBI Taxonomy" id="291195"/>
    <lineage>
        <taxon>Eukaryota</taxon>
        <taxon>Fungi</taxon>
        <taxon>Fungi incertae sedis</taxon>
        <taxon>Microsporidia</taxon>
        <taxon>Tubulinosematoidea</taxon>
        <taxon>Tubulinosematidae</taxon>
        <taxon>Tubulinosema</taxon>
    </lineage>
</organism>
<dbReference type="InterPro" id="IPR018289">
    <property type="entry name" value="MULE_transposase_dom"/>
</dbReference>
<evidence type="ECO:0000259" key="2">
    <source>
        <dbReference type="PROSITE" id="PS50966"/>
    </source>
</evidence>
<protein>
    <submittedName>
        <fullName evidence="3">Putative Zinc finger protein</fullName>
    </submittedName>
</protein>
<dbReference type="EMBL" id="RCSS01000866">
    <property type="protein sequence ID" value="RVD90521.1"/>
    <property type="molecule type" value="Genomic_DNA"/>
</dbReference>
<dbReference type="InterPro" id="IPR007527">
    <property type="entry name" value="Znf_SWIM"/>
</dbReference>
<keyword evidence="1" id="KW-0862">Zinc</keyword>
<sequence>MKSKEQKNIFDWTICTLEDNWETEKWKWSVKTSVRSQRGRTTYYYCKSKSVNECKAQLRVDFDVYNAVVCVAKKYQHNELCVEADLSSCQRVNSRYLKELIISIHNSGVRRPRDIFSIVKTSKKDINLSKRIIYNVLYSYKKKQNIYNQNFTSEDFATLCKKYNKPNEDNPKVFKYTLAPLRAFITSKKLLYYFSIVKNLHIDATYKINIYSFPVIILGFSDLNKRFICCGVVIAENENTDTYLWIFECIKEFLETHKLKFTVNNIIADNSEQISAAVRLFDPNIKRTNCWAHVYRLINRTINGCNDIIKNEFKKEILSLQCFSSQKLFNQGIKLLLLKYSQFTSTKQFIEEFNKKYVGKNSNWYEAFDIWSPSTNNSLERFNLRIKESYINWEKMNFNDFFDISLQIISDCGEETPRIDKILYTSKEALLLDFEFLEYSLSETEILYLIRKKNENNISLEIFIQKYTECFFTINDFLEYFSSVCFLTVRYPIINFMDIVCSCSYFAKNRKCSHIYNFLKNKNLLNLVDIALINVKAGRGRPKKIKKNAGLKKEAF</sequence>
<gene>
    <name evidence="3" type="ORF">TUBRATIS_31210</name>
</gene>
<reference evidence="3 4" key="1">
    <citation type="submission" date="2018-10" db="EMBL/GenBank/DDBJ databases">
        <title>Draft genome sequence of the microsporidian Tubulinosema ratisbonensis.</title>
        <authorList>
            <person name="Polonais V."/>
            <person name="Peyretaillade E."/>
            <person name="Niehus S."/>
            <person name="Wawrzyniak I."/>
            <person name="Franchet A."/>
            <person name="Gaspin C."/>
            <person name="Reichstadt M."/>
            <person name="Belser C."/>
            <person name="Labadie K."/>
            <person name="Delbac F."/>
            <person name="Ferrandon D."/>
        </authorList>
    </citation>
    <scope>NUCLEOTIDE SEQUENCE [LARGE SCALE GENOMIC DNA]</scope>
    <source>
        <strain evidence="3 4">Franzen</strain>
    </source>
</reference>